<feature type="compositionally biased region" description="Basic and acidic residues" evidence="1">
    <location>
        <begin position="29"/>
        <end position="49"/>
    </location>
</feature>
<accession>A0ABS8VJ75</accession>
<reference evidence="2 3" key="1">
    <citation type="journal article" date="2021" name="BMC Genomics">
        <title>Datura genome reveals duplications of psychoactive alkaloid biosynthetic genes and high mutation rate following tissue culture.</title>
        <authorList>
            <person name="Rajewski A."/>
            <person name="Carter-House D."/>
            <person name="Stajich J."/>
            <person name="Litt A."/>
        </authorList>
    </citation>
    <scope>NUCLEOTIDE SEQUENCE [LARGE SCALE GENOMIC DNA]</scope>
    <source>
        <strain evidence="2">AR-01</strain>
    </source>
</reference>
<protein>
    <submittedName>
        <fullName evidence="2">Uncharacterized protein</fullName>
    </submittedName>
</protein>
<dbReference type="EMBL" id="JACEIK010004708">
    <property type="protein sequence ID" value="MCD9646193.1"/>
    <property type="molecule type" value="Genomic_DNA"/>
</dbReference>
<name>A0ABS8VJ75_DATST</name>
<organism evidence="2 3">
    <name type="scientific">Datura stramonium</name>
    <name type="common">Jimsonweed</name>
    <name type="synonym">Common thornapple</name>
    <dbReference type="NCBI Taxonomy" id="4076"/>
    <lineage>
        <taxon>Eukaryota</taxon>
        <taxon>Viridiplantae</taxon>
        <taxon>Streptophyta</taxon>
        <taxon>Embryophyta</taxon>
        <taxon>Tracheophyta</taxon>
        <taxon>Spermatophyta</taxon>
        <taxon>Magnoliopsida</taxon>
        <taxon>eudicotyledons</taxon>
        <taxon>Gunneridae</taxon>
        <taxon>Pentapetalae</taxon>
        <taxon>asterids</taxon>
        <taxon>lamiids</taxon>
        <taxon>Solanales</taxon>
        <taxon>Solanaceae</taxon>
        <taxon>Solanoideae</taxon>
        <taxon>Datureae</taxon>
        <taxon>Datura</taxon>
    </lineage>
</organism>
<sequence>METAGDRRSSVWLFPDQQWPKRMTKAVTQKKEGERRAITGDGKERRGGKERCGRFWGCLAEEIVREEREAAG</sequence>
<evidence type="ECO:0000313" key="2">
    <source>
        <dbReference type="EMBL" id="MCD9646193.1"/>
    </source>
</evidence>
<proteinExistence type="predicted"/>
<keyword evidence="3" id="KW-1185">Reference proteome</keyword>
<feature type="region of interest" description="Disordered" evidence="1">
    <location>
        <begin position="22"/>
        <end position="49"/>
    </location>
</feature>
<comment type="caution">
    <text evidence="2">The sequence shown here is derived from an EMBL/GenBank/DDBJ whole genome shotgun (WGS) entry which is preliminary data.</text>
</comment>
<gene>
    <name evidence="2" type="ORF">HAX54_035863</name>
</gene>
<evidence type="ECO:0000256" key="1">
    <source>
        <dbReference type="SAM" id="MobiDB-lite"/>
    </source>
</evidence>
<dbReference type="Proteomes" id="UP000823775">
    <property type="component" value="Unassembled WGS sequence"/>
</dbReference>
<evidence type="ECO:0000313" key="3">
    <source>
        <dbReference type="Proteomes" id="UP000823775"/>
    </source>
</evidence>